<sequence length="344" mass="37770">MQVLYGLEYAHAIPHIREAVKVASSSYGSGLKLEINFADVMCTVITPSKDHKSLCGPAGGCTRHTIGGLVWNIPDRKKMEEHLLFWIGSDNSAFANVVLTFNGCEIVRYDATEERLLTDVSQPLKILKRRYYLVEKAKDANIIGVLVGTLGVAGYLHMIHQMKELITKAGKKAYTLCDVFINVSCAQTALLDSKEFLAPVITPFEAMLAFGRGTQWTGAYVMEFRDLMSSSPVEGSDQAEEARFSFLKGGYVEDVAQPETENGEEEKEGALALANAAEKALQLRDRSLDPIVKGTAKSGAEYFVSRSYHGLEMQCNSSSPEPYAIGRSGKASGYDDEKSKQEIQ</sequence>
<evidence type="ECO:0000313" key="2">
    <source>
        <dbReference type="Proteomes" id="UP000829398"/>
    </source>
</evidence>
<dbReference type="EMBL" id="CM039172">
    <property type="protein sequence ID" value="KAH9783252.1"/>
    <property type="molecule type" value="Genomic_DNA"/>
</dbReference>
<accession>A0ACB8MC68</accession>
<protein>
    <submittedName>
        <fullName evidence="1">2-(3-amino-3-carboxypropyl)histidine synthase subunit 2</fullName>
    </submittedName>
</protein>
<gene>
    <name evidence="1" type="ORF">KPL71_009243</name>
</gene>
<name>A0ACB8MC68_CITSI</name>
<dbReference type="Proteomes" id="UP000829398">
    <property type="component" value="Chromosome 3"/>
</dbReference>
<evidence type="ECO:0000313" key="1">
    <source>
        <dbReference type="EMBL" id="KAH9783252.1"/>
    </source>
</evidence>
<proteinExistence type="predicted"/>
<reference evidence="2" key="1">
    <citation type="journal article" date="2023" name="Hortic. Res.">
        <title>A chromosome-level phased genome enabling allele-level studies in sweet orange: a case study on citrus Huanglongbing tolerance.</title>
        <authorList>
            <person name="Wu B."/>
            <person name="Yu Q."/>
            <person name="Deng Z."/>
            <person name="Duan Y."/>
            <person name="Luo F."/>
            <person name="Gmitter F. Jr."/>
        </authorList>
    </citation>
    <scope>NUCLEOTIDE SEQUENCE [LARGE SCALE GENOMIC DNA]</scope>
    <source>
        <strain evidence="2">cv. Valencia</strain>
    </source>
</reference>
<comment type="caution">
    <text evidence="1">The sequence shown here is derived from an EMBL/GenBank/DDBJ whole genome shotgun (WGS) entry which is preliminary data.</text>
</comment>
<organism evidence="1 2">
    <name type="scientific">Citrus sinensis</name>
    <name type="common">Sweet orange</name>
    <name type="synonym">Citrus aurantium var. sinensis</name>
    <dbReference type="NCBI Taxonomy" id="2711"/>
    <lineage>
        <taxon>Eukaryota</taxon>
        <taxon>Viridiplantae</taxon>
        <taxon>Streptophyta</taxon>
        <taxon>Embryophyta</taxon>
        <taxon>Tracheophyta</taxon>
        <taxon>Spermatophyta</taxon>
        <taxon>Magnoliopsida</taxon>
        <taxon>eudicotyledons</taxon>
        <taxon>Gunneridae</taxon>
        <taxon>Pentapetalae</taxon>
        <taxon>rosids</taxon>
        <taxon>malvids</taxon>
        <taxon>Sapindales</taxon>
        <taxon>Rutaceae</taxon>
        <taxon>Aurantioideae</taxon>
        <taxon>Citrus</taxon>
    </lineage>
</organism>
<keyword evidence="2" id="KW-1185">Reference proteome</keyword>